<reference evidence="3" key="1">
    <citation type="submission" date="2018-04" db="EMBL/GenBank/DDBJ databases">
        <title>Whole genome sequencing of Hypsizygus marmoreus.</title>
        <authorList>
            <person name="Choi I.-G."/>
            <person name="Min B."/>
            <person name="Kim J.-G."/>
            <person name="Kim S."/>
            <person name="Oh Y.-L."/>
            <person name="Kong W.-S."/>
            <person name="Park H."/>
            <person name="Jeong J."/>
            <person name="Song E.-S."/>
        </authorList>
    </citation>
    <scope>NUCLEOTIDE SEQUENCE [LARGE SCALE GENOMIC DNA]</scope>
    <source>
        <strain evidence="3">51987-8</strain>
    </source>
</reference>
<keyword evidence="4" id="KW-1185">Reference proteome</keyword>
<feature type="compositionally biased region" description="Low complexity" evidence="1">
    <location>
        <begin position="470"/>
        <end position="483"/>
    </location>
</feature>
<feature type="region of interest" description="Disordered" evidence="1">
    <location>
        <begin position="367"/>
        <end position="413"/>
    </location>
</feature>
<feature type="compositionally biased region" description="Polar residues" evidence="1">
    <location>
        <begin position="590"/>
        <end position="604"/>
    </location>
</feature>
<organism evidence="3 4">
    <name type="scientific">Hypsizygus marmoreus</name>
    <name type="common">White beech mushroom</name>
    <name type="synonym">Agaricus marmoreus</name>
    <dbReference type="NCBI Taxonomy" id="39966"/>
    <lineage>
        <taxon>Eukaryota</taxon>
        <taxon>Fungi</taxon>
        <taxon>Dikarya</taxon>
        <taxon>Basidiomycota</taxon>
        <taxon>Agaricomycotina</taxon>
        <taxon>Agaricomycetes</taxon>
        <taxon>Agaricomycetidae</taxon>
        <taxon>Agaricales</taxon>
        <taxon>Tricholomatineae</taxon>
        <taxon>Lyophyllaceae</taxon>
        <taxon>Hypsizygus</taxon>
    </lineage>
</organism>
<feature type="compositionally biased region" description="Polar residues" evidence="1">
    <location>
        <begin position="456"/>
        <end position="467"/>
    </location>
</feature>
<name>A0A369JKH9_HYPMA</name>
<feature type="compositionally biased region" description="Polar residues" evidence="1">
    <location>
        <begin position="534"/>
        <end position="553"/>
    </location>
</feature>
<dbReference type="AlphaFoldDB" id="A0A369JKH9"/>
<accession>A0A369JKH9</accession>
<evidence type="ECO:0000313" key="3">
    <source>
        <dbReference type="EMBL" id="RDB22709.1"/>
    </source>
</evidence>
<evidence type="ECO:0000313" key="4">
    <source>
        <dbReference type="Proteomes" id="UP000076154"/>
    </source>
</evidence>
<keyword evidence="2" id="KW-1133">Transmembrane helix</keyword>
<feature type="transmembrane region" description="Helical" evidence="2">
    <location>
        <begin position="64"/>
        <end position="86"/>
    </location>
</feature>
<feature type="region of interest" description="Disordered" evidence="1">
    <location>
        <begin position="304"/>
        <end position="325"/>
    </location>
</feature>
<feature type="region of interest" description="Disordered" evidence="1">
    <location>
        <begin position="107"/>
        <end position="181"/>
    </location>
</feature>
<keyword evidence="2" id="KW-0812">Transmembrane</keyword>
<evidence type="ECO:0000256" key="1">
    <source>
        <dbReference type="SAM" id="MobiDB-lite"/>
    </source>
</evidence>
<dbReference type="OrthoDB" id="2402916at2759"/>
<dbReference type="EMBL" id="LUEZ02000049">
    <property type="protein sequence ID" value="RDB22709.1"/>
    <property type="molecule type" value="Genomic_DNA"/>
</dbReference>
<evidence type="ECO:0000256" key="2">
    <source>
        <dbReference type="SAM" id="Phobius"/>
    </source>
</evidence>
<feature type="compositionally biased region" description="Polar residues" evidence="1">
    <location>
        <begin position="399"/>
        <end position="412"/>
    </location>
</feature>
<feature type="compositionally biased region" description="Polar residues" evidence="1">
    <location>
        <begin position="367"/>
        <end position="377"/>
    </location>
</feature>
<feature type="compositionally biased region" description="Polar residues" evidence="1">
    <location>
        <begin position="160"/>
        <end position="181"/>
    </location>
</feature>
<gene>
    <name evidence="3" type="ORF">Hypma_010225</name>
</gene>
<dbReference type="Proteomes" id="UP000076154">
    <property type="component" value="Unassembled WGS sequence"/>
</dbReference>
<dbReference type="STRING" id="39966.A0A369JKH9"/>
<proteinExistence type="predicted"/>
<feature type="region of interest" description="Disordered" evidence="1">
    <location>
        <begin position="455"/>
        <end position="631"/>
    </location>
</feature>
<dbReference type="InParanoid" id="A0A369JKH9"/>
<sequence>MRIDALLPRQSDCIKCPDPIPCNCAAGQDCFRINRDCYTCSQTKCVAQQSSSSGKGSGGVSKGATAGAIIGVLLFLGIAVTLFLWYRRRMRLRRSLAVHEPPKDIPASAETVLNRPDPTEKPVPPQTELNTVRVYSASSNTTIDLDPESQHSSQHHSSLRRLTNSSNPFSDTTSIQTAGTEGTNVIPIALVPADSPRAFSPTSESHTQVSTTSIFPVRPARSPDLNLNLDHVNVSRENVRGPATYALSQISGISGVSSRNSYMSNASFSSDFLNEAPMIITPNKGAVRQVLGVVKAEVINAPGSFSAGSDSLKPPVASRPSVGSPLAAKSFGPADVVKEVDESQEMVDPFSDDASINADYGASPAATMSSFGPSTTGAVRDSQSDWVADTPSLPWAKSANDSRPSSMSTQAGSVADIGSATRVKVGLSGYTVASSQLSPNSIPRSPFRTTMGRLVSPSSAESGNLEEQQQRAIAHAQAQAHAQVQGGGLNRRVSTSSAVSATSTRADSILESFPFVPPSPISDRPIRSPPVSPLGQQSFSGATPPSPLSSQHIINIAPPSPLAKDAFGSGDSKDSADEALPPPPSRHTLGLSTASQFSTASSGLGSFPFQIDSGDGAAPPPSSFNGRQRASLDTLALTSDLSSYPLGFDRDSVVPPKN</sequence>
<evidence type="ECO:0008006" key="5">
    <source>
        <dbReference type="Google" id="ProtNLM"/>
    </source>
</evidence>
<comment type="caution">
    <text evidence="3">The sequence shown here is derived from an EMBL/GenBank/DDBJ whole genome shotgun (WGS) entry which is preliminary data.</text>
</comment>
<feature type="compositionally biased region" description="Low complexity" evidence="1">
    <location>
        <begin position="491"/>
        <end position="506"/>
    </location>
</feature>
<protein>
    <recommendedName>
        <fullName evidence="5">Membrane anchor Opy2 N-terminal domain-containing protein</fullName>
    </recommendedName>
</protein>
<keyword evidence="2" id="KW-0472">Membrane</keyword>